<dbReference type="RefSeq" id="WP_183775208.1">
    <property type="nucleotide sequence ID" value="NZ_CAWVEG010000177.1"/>
</dbReference>
<evidence type="ECO:0000313" key="9">
    <source>
        <dbReference type="EMBL" id="MBB5265345.1"/>
    </source>
</evidence>
<evidence type="ECO:0000256" key="7">
    <source>
        <dbReference type="RuleBase" id="RU000418"/>
    </source>
</evidence>
<dbReference type="PANTHER" id="PTHR45633">
    <property type="entry name" value="60 KDA HEAT SHOCK PROTEIN, MITOCHONDRIAL"/>
    <property type="match status" value="1"/>
</dbReference>
<dbReference type="InterPro" id="IPR027409">
    <property type="entry name" value="GroEL-like_apical_dom_sf"/>
</dbReference>
<dbReference type="InterPro" id="IPR018370">
    <property type="entry name" value="Chaperonin_Cpn60_CS"/>
</dbReference>
<comment type="caution">
    <text evidence="9">The sequence shown here is derived from an EMBL/GenBank/DDBJ whole genome shotgun (WGS) entry which is preliminary data.</text>
</comment>
<dbReference type="PRINTS" id="PR00298">
    <property type="entry name" value="CHAPERONIN60"/>
</dbReference>
<dbReference type="SUPFAM" id="SSF48592">
    <property type="entry name" value="GroEL equatorial domain-like"/>
    <property type="match status" value="1"/>
</dbReference>
<gene>
    <name evidence="6" type="primary">groEL</name>
    <name evidence="6" type="synonym">groL</name>
    <name evidence="9" type="ORF">HNP82_002488</name>
</gene>
<evidence type="ECO:0000256" key="6">
    <source>
        <dbReference type="HAMAP-Rule" id="MF_00600"/>
    </source>
</evidence>
<dbReference type="GO" id="GO:0051082">
    <property type="term" value="F:unfolded protein binding"/>
    <property type="evidence" value="ECO:0007669"/>
    <property type="project" value="UniProtKB-UniRule"/>
</dbReference>
<dbReference type="NCBIfam" id="TIGR02348">
    <property type="entry name" value="GroEL"/>
    <property type="match status" value="1"/>
</dbReference>
<evidence type="ECO:0000313" key="10">
    <source>
        <dbReference type="Proteomes" id="UP000543642"/>
    </source>
</evidence>
<dbReference type="Gene3D" id="3.30.260.10">
    <property type="entry name" value="TCP-1-like chaperonin intermediate domain"/>
    <property type="match status" value="1"/>
</dbReference>
<feature type="binding site" evidence="6">
    <location>
        <position position="413"/>
    </location>
    <ligand>
        <name>ATP</name>
        <dbReference type="ChEBI" id="CHEBI:30616"/>
    </ligand>
</feature>
<dbReference type="NCBIfam" id="NF000592">
    <property type="entry name" value="PRK00013.1"/>
    <property type="match status" value="1"/>
</dbReference>
<feature type="binding site" evidence="6">
    <location>
        <begin position="29"/>
        <end position="32"/>
    </location>
    <ligand>
        <name>ATP</name>
        <dbReference type="ChEBI" id="CHEBI:30616"/>
    </ligand>
</feature>
<dbReference type="GO" id="GO:0140662">
    <property type="term" value="F:ATP-dependent protein folding chaperone"/>
    <property type="evidence" value="ECO:0007669"/>
    <property type="project" value="InterPro"/>
</dbReference>
<dbReference type="GO" id="GO:0016853">
    <property type="term" value="F:isomerase activity"/>
    <property type="evidence" value="ECO:0007669"/>
    <property type="project" value="UniProtKB-KW"/>
</dbReference>
<dbReference type="InterPro" id="IPR001844">
    <property type="entry name" value="Cpn60/GroEL"/>
</dbReference>
<dbReference type="SUPFAM" id="SSF52029">
    <property type="entry name" value="GroEL apical domain-like"/>
    <property type="match status" value="1"/>
</dbReference>
<dbReference type="GO" id="GO:0042026">
    <property type="term" value="P:protein refolding"/>
    <property type="evidence" value="ECO:0007669"/>
    <property type="project" value="UniProtKB-UniRule"/>
</dbReference>
<dbReference type="NCBIfam" id="NF009487">
    <property type="entry name" value="PRK12849.1"/>
    <property type="match status" value="1"/>
</dbReference>
<comment type="subcellular location">
    <subcellularLocation>
        <location evidence="6">Cytoplasm</location>
    </subcellularLocation>
</comment>
<dbReference type="NCBIfam" id="NF009489">
    <property type="entry name" value="PRK12851.1"/>
    <property type="match status" value="1"/>
</dbReference>
<comment type="similarity">
    <text evidence="1 6 7">Belongs to the chaperonin (HSP60) family.</text>
</comment>
<evidence type="ECO:0000256" key="4">
    <source>
        <dbReference type="ARBA" id="ARBA00023186"/>
    </source>
</evidence>
<dbReference type="InterPro" id="IPR027413">
    <property type="entry name" value="GROEL-like_equatorial_sf"/>
</dbReference>
<keyword evidence="4 6" id="KW-0143">Chaperone</keyword>
<dbReference type="InterPro" id="IPR002423">
    <property type="entry name" value="Cpn60/GroEL/TCP-1"/>
</dbReference>
<evidence type="ECO:0000256" key="2">
    <source>
        <dbReference type="ARBA" id="ARBA00022741"/>
    </source>
</evidence>
<dbReference type="Gene3D" id="1.10.560.10">
    <property type="entry name" value="GroEL-like equatorial domain"/>
    <property type="match status" value="1"/>
</dbReference>
<keyword evidence="3 6" id="KW-0067">ATP-binding</keyword>
<dbReference type="NCBIfam" id="NF009488">
    <property type="entry name" value="PRK12850.1"/>
    <property type="match status" value="1"/>
</dbReference>
<feature type="binding site" evidence="6">
    <location>
        <begin position="86"/>
        <end position="90"/>
    </location>
    <ligand>
        <name>ATP</name>
        <dbReference type="ChEBI" id="CHEBI:30616"/>
    </ligand>
</feature>
<dbReference type="CDD" id="cd03344">
    <property type="entry name" value="GroEL"/>
    <property type="match status" value="1"/>
</dbReference>
<dbReference type="Proteomes" id="UP000543642">
    <property type="component" value="Unassembled WGS sequence"/>
</dbReference>
<feature type="binding site" evidence="6">
    <location>
        <position position="494"/>
    </location>
    <ligand>
        <name>ATP</name>
        <dbReference type="ChEBI" id="CHEBI:30616"/>
    </ligand>
</feature>
<proteinExistence type="inferred from homology"/>
<dbReference type="HAMAP" id="MF_00600">
    <property type="entry name" value="CH60"/>
    <property type="match status" value="1"/>
</dbReference>
<evidence type="ECO:0000256" key="1">
    <source>
        <dbReference type="ARBA" id="ARBA00006607"/>
    </source>
</evidence>
<evidence type="ECO:0000256" key="8">
    <source>
        <dbReference type="RuleBase" id="RU000419"/>
    </source>
</evidence>
<keyword evidence="6" id="KW-0963">Cytoplasm</keyword>
<feature type="binding site" evidence="6">
    <location>
        <begin position="478"/>
        <end position="480"/>
    </location>
    <ligand>
        <name>ATP</name>
        <dbReference type="ChEBI" id="CHEBI:30616"/>
    </ligand>
</feature>
<dbReference type="Pfam" id="PF00118">
    <property type="entry name" value="Cpn60_TCP1"/>
    <property type="match status" value="1"/>
</dbReference>
<dbReference type="AlphaFoldDB" id="A0A7W8M5S5"/>
<comment type="caution">
    <text evidence="6">Lacks conserved residue(s) required for the propagation of feature annotation.</text>
</comment>
<dbReference type="FunFam" id="3.50.7.10:FF:000001">
    <property type="entry name" value="60 kDa chaperonin"/>
    <property type="match status" value="1"/>
</dbReference>
<accession>A0A7W8M5S5</accession>
<evidence type="ECO:0000256" key="5">
    <source>
        <dbReference type="ARBA" id="ARBA00023235"/>
    </source>
</evidence>
<dbReference type="EC" id="5.6.1.7" evidence="6"/>
<dbReference type="EMBL" id="JACHFW010000010">
    <property type="protein sequence ID" value="MBB5265345.1"/>
    <property type="molecule type" value="Genomic_DNA"/>
</dbReference>
<protein>
    <recommendedName>
        <fullName evidence="6">Chaperonin GroEL</fullName>
        <ecNumber evidence="6">5.6.1.7</ecNumber>
    </recommendedName>
    <alternativeName>
        <fullName evidence="6">60 kDa chaperonin</fullName>
    </alternativeName>
    <alternativeName>
        <fullName evidence="6">Chaperonin-60</fullName>
        <shortName evidence="6">Cpn60</shortName>
    </alternativeName>
</protein>
<dbReference type="GO" id="GO:0005524">
    <property type="term" value="F:ATP binding"/>
    <property type="evidence" value="ECO:0007669"/>
    <property type="project" value="UniProtKB-UniRule"/>
</dbReference>
<dbReference type="SUPFAM" id="SSF54849">
    <property type="entry name" value="GroEL-intermediate domain like"/>
    <property type="match status" value="1"/>
</dbReference>
<keyword evidence="5 6" id="KW-0413">Isomerase</keyword>
<dbReference type="InterPro" id="IPR027410">
    <property type="entry name" value="TCP-1-like_intermed_sf"/>
</dbReference>
<comment type="subunit">
    <text evidence="6 8">Forms a cylinder of 14 subunits composed of two heptameric rings stacked back-to-back. Interacts with the co-chaperonin GroES.</text>
</comment>
<comment type="function">
    <text evidence="6 8">Together with its co-chaperonin GroES, plays an essential role in assisting protein folding. The GroEL-GroES system forms a nano-cage that allows encapsulation of the non-native substrate proteins and provides a physical environment optimized to promote and accelerate protein folding.</text>
</comment>
<name>A0A7W8M5S5_9FIRM</name>
<organism evidence="9 10">
    <name type="scientific">Catenibacillus scindens</name>
    <dbReference type="NCBI Taxonomy" id="673271"/>
    <lineage>
        <taxon>Bacteria</taxon>
        <taxon>Bacillati</taxon>
        <taxon>Bacillota</taxon>
        <taxon>Clostridia</taxon>
        <taxon>Lachnospirales</taxon>
        <taxon>Lachnospiraceae</taxon>
        <taxon>Catenibacillus</taxon>
    </lineage>
</organism>
<keyword evidence="10" id="KW-1185">Reference proteome</keyword>
<dbReference type="PROSITE" id="PS00296">
    <property type="entry name" value="CHAPERONINS_CPN60"/>
    <property type="match status" value="1"/>
</dbReference>
<dbReference type="Gene3D" id="3.50.7.10">
    <property type="entry name" value="GroEL"/>
    <property type="match status" value="1"/>
</dbReference>
<evidence type="ECO:0000256" key="3">
    <source>
        <dbReference type="ARBA" id="ARBA00022840"/>
    </source>
</evidence>
<reference evidence="9 10" key="1">
    <citation type="submission" date="2020-08" db="EMBL/GenBank/DDBJ databases">
        <title>Genomic Encyclopedia of Type Strains, Phase IV (KMG-IV): sequencing the most valuable type-strain genomes for metagenomic binning, comparative biology and taxonomic classification.</title>
        <authorList>
            <person name="Goeker M."/>
        </authorList>
    </citation>
    <scope>NUCLEOTIDE SEQUENCE [LARGE SCALE GENOMIC DNA]</scope>
    <source>
        <strain evidence="9 10">DSM 106146</strain>
    </source>
</reference>
<keyword evidence="2 6" id="KW-0547">Nucleotide-binding</keyword>
<sequence>MAKQIKYGAEARKALENGVNQLADTVRVTLGPKGRNVVLDKSYGAPLITNDGVTIAKEIELDDAFENMGAQIVKEVATKTNDVAGDGTTTATVLAQAMINEGMKNLAAGANPIILRRGMQKATDAAVDAIAKMAQKVTGKGQITRVAAISAGDDSVGEMVADAMEKVTNDGVITIEESKTMKTELDLVEGMQFDRGYLSAYMCTDMEKMEANLDNPYILITDKKISNIQEILPLLEQIVQMGAKLLIIAEDVEGEALATLVVNKLRGTFSVVAVKAPGYGDRRKDMLQDIAILTGGQVISEELGYELKDATINMLGRAKSVKVQKENTIIVDGMGDADAIKDRVAQIKNQAEETTSDFDKEKLLERLAKLSGGVAVIRVGAATETEMKERKLRMEDALAATRAAVEEGVICGGGSAYIHAAKEVAKLADTLTGDEKTGANVVLKALEAPLFHIAANAGLEGAVIINKVKESEVGVGYDALNETYVNMLDAGIIDPAKVTRSALQNATSVASTLLTTESVVADIKTETPAAAVPQGGMGMM</sequence>
<dbReference type="GO" id="GO:0005737">
    <property type="term" value="C:cytoplasm"/>
    <property type="evidence" value="ECO:0007669"/>
    <property type="project" value="UniProtKB-SubCell"/>
</dbReference>